<reference evidence="2 3" key="1">
    <citation type="submission" date="2024-04" db="EMBL/GenBank/DDBJ databases">
        <title>Phyllosticta paracitricarpa is synonymous to the EU quarantine fungus P. citricarpa based on phylogenomic analyses.</title>
        <authorList>
            <consortium name="Lawrence Berkeley National Laboratory"/>
            <person name="Van ingen-buijs V.A."/>
            <person name="Van westerhoven A.C."/>
            <person name="Haridas S."/>
            <person name="Skiadas P."/>
            <person name="Martin F."/>
            <person name="Groenewald J.Z."/>
            <person name="Crous P.W."/>
            <person name="Seidl M.F."/>
        </authorList>
    </citation>
    <scope>NUCLEOTIDE SEQUENCE [LARGE SCALE GENOMIC DNA]</scope>
    <source>
        <strain evidence="2 3">CPC 17464</strain>
    </source>
</reference>
<name>A0ABR1M619_9PEZI</name>
<dbReference type="GeneID" id="92035045"/>
<evidence type="ECO:0000313" key="2">
    <source>
        <dbReference type="EMBL" id="KAK7542404.1"/>
    </source>
</evidence>
<accession>A0ABR1M619</accession>
<dbReference type="Proteomes" id="UP001360953">
    <property type="component" value="Unassembled WGS sequence"/>
</dbReference>
<feature type="region of interest" description="Disordered" evidence="1">
    <location>
        <begin position="1"/>
        <end position="78"/>
    </location>
</feature>
<protein>
    <submittedName>
        <fullName evidence="2">60S ribosome biogenesis protein Mak11</fullName>
    </submittedName>
</protein>
<proteinExistence type="predicted"/>
<dbReference type="InterPro" id="IPR015943">
    <property type="entry name" value="WD40/YVTN_repeat-like_dom_sf"/>
</dbReference>
<dbReference type="InterPro" id="IPR051959">
    <property type="entry name" value="PAK1-Kinase_Regulator"/>
</dbReference>
<sequence>MGIKRHGEVLWPKTHVPPVPVAESPSSPSQLAPVRKKHHPAPEMAKRKLDAVDASASKKPHRAGSSNSASSPDAPAEPVSLQIVTGSYERVLHGLIATVEPQPQAQTQTQDKPASSVKFADTFLFNAHASAIRCIALSPPSEGSDPHSQKVILASGSTDERINLYNLSTAPPPKNAQPSIPSLHGTAITQNPKNRELGALTHHSATITCLKFPSRSKLFSGADDNCVSISRTRDWTMLSSIKAPIPKAQGRPSGDTAAPGEVPSGINDFAVHPSQKLMISVSKGEKCMRLWNAMTGKKASVLTFDRDLLQNVGEGRWSSGEGRKLEWDPEGEEWVVAFERGFVTYGLDSRPKAQTLPRPMTKLHQLHYVPNLPSSAGPVLAVSTEDGRILFYSSASTVTPAASSDAVKKGREVSVPSCRLLAQLGGRTAGLTSRIKDFEILPVAEGADRYFIITGCSDGAVRVWRLNGEDLLSEIEEKDEASDAVKEKGPNVSNTLGAKQVGELLGAHEGGNRITCLKAFVMTGAPEEADASKEEEDEASSSDDSDSE</sequence>
<feature type="compositionally biased region" description="Basic and acidic residues" evidence="1">
    <location>
        <begin position="40"/>
        <end position="51"/>
    </location>
</feature>
<evidence type="ECO:0000256" key="1">
    <source>
        <dbReference type="SAM" id="MobiDB-lite"/>
    </source>
</evidence>
<feature type="compositionally biased region" description="Acidic residues" evidence="1">
    <location>
        <begin position="527"/>
        <end position="548"/>
    </location>
</feature>
<dbReference type="RefSeq" id="XP_066658697.1">
    <property type="nucleotide sequence ID" value="XM_066802139.1"/>
</dbReference>
<dbReference type="Pfam" id="PF00400">
    <property type="entry name" value="WD40"/>
    <property type="match status" value="2"/>
</dbReference>
<dbReference type="InterPro" id="IPR001680">
    <property type="entry name" value="WD40_rpt"/>
</dbReference>
<gene>
    <name evidence="2" type="ORF">J3D65DRAFT_644209</name>
</gene>
<dbReference type="PANTHER" id="PTHR44675:SF1">
    <property type="entry name" value="P21-ACTIVATED PROTEIN KINASE-INTERACTING PROTEIN 1"/>
    <property type="match status" value="1"/>
</dbReference>
<feature type="region of interest" description="Disordered" evidence="1">
    <location>
        <begin position="525"/>
        <end position="548"/>
    </location>
</feature>
<dbReference type="SUPFAM" id="SSF50978">
    <property type="entry name" value="WD40 repeat-like"/>
    <property type="match status" value="1"/>
</dbReference>
<keyword evidence="3" id="KW-1185">Reference proteome</keyword>
<dbReference type="InterPro" id="IPR036322">
    <property type="entry name" value="WD40_repeat_dom_sf"/>
</dbReference>
<evidence type="ECO:0000313" key="3">
    <source>
        <dbReference type="Proteomes" id="UP001360953"/>
    </source>
</evidence>
<organism evidence="2 3">
    <name type="scientific">Phyllosticta citribraziliensis</name>
    <dbReference type="NCBI Taxonomy" id="989973"/>
    <lineage>
        <taxon>Eukaryota</taxon>
        <taxon>Fungi</taxon>
        <taxon>Dikarya</taxon>
        <taxon>Ascomycota</taxon>
        <taxon>Pezizomycotina</taxon>
        <taxon>Dothideomycetes</taxon>
        <taxon>Dothideomycetes incertae sedis</taxon>
        <taxon>Botryosphaeriales</taxon>
        <taxon>Phyllostictaceae</taxon>
        <taxon>Phyllosticta</taxon>
    </lineage>
</organism>
<feature type="compositionally biased region" description="Low complexity" evidence="1">
    <location>
        <begin position="63"/>
        <end position="78"/>
    </location>
</feature>
<dbReference type="SMART" id="SM00320">
    <property type="entry name" value="WD40"/>
    <property type="match status" value="4"/>
</dbReference>
<dbReference type="EMBL" id="JBBPEH010000002">
    <property type="protein sequence ID" value="KAK7542404.1"/>
    <property type="molecule type" value="Genomic_DNA"/>
</dbReference>
<dbReference type="Gene3D" id="2.130.10.10">
    <property type="entry name" value="YVTN repeat-like/Quinoprotein amine dehydrogenase"/>
    <property type="match status" value="2"/>
</dbReference>
<comment type="caution">
    <text evidence="2">The sequence shown here is derived from an EMBL/GenBank/DDBJ whole genome shotgun (WGS) entry which is preliminary data.</text>
</comment>
<dbReference type="PANTHER" id="PTHR44675">
    <property type="entry name" value="PAK1 INTERACTING PROTEIN 1"/>
    <property type="match status" value="1"/>
</dbReference>